<dbReference type="Pfam" id="PF00293">
    <property type="entry name" value="NUDIX"/>
    <property type="match status" value="1"/>
</dbReference>
<dbReference type="AlphaFoldDB" id="A0A381T3H6"/>
<name>A0A381T3H6_9ZZZZ</name>
<dbReference type="InterPro" id="IPR015797">
    <property type="entry name" value="NUDIX_hydrolase-like_dom_sf"/>
</dbReference>
<dbReference type="PANTHER" id="PTHR43736:SF1">
    <property type="entry name" value="DIHYDRONEOPTERIN TRIPHOSPHATE DIPHOSPHATASE"/>
    <property type="match status" value="1"/>
</dbReference>
<protein>
    <recommendedName>
        <fullName evidence="2">Nudix hydrolase domain-containing protein</fullName>
    </recommendedName>
</protein>
<dbReference type="PANTHER" id="PTHR43736">
    <property type="entry name" value="ADP-RIBOSE PYROPHOSPHATASE"/>
    <property type="match status" value="1"/>
</dbReference>
<dbReference type="InterPro" id="IPR020476">
    <property type="entry name" value="Nudix_hydrolase"/>
</dbReference>
<sequence>MAFKNPFPTVDIIIENMAGIVLIERANPPFGWAIPGGFVDYGESLEDAARREALEETGLSIELLCQFYTYSDPSRDTRQHNISTVFIAKADGIPKAGSDAKQAQVFITLPQPLVFDHAKILEDYFQWLKNGRSERIQIKP</sequence>
<evidence type="ECO:0000256" key="1">
    <source>
        <dbReference type="ARBA" id="ARBA00022801"/>
    </source>
</evidence>
<dbReference type="InterPro" id="IPR000086">
    <property type="entry name" value="NUDIX_hydrolase_dom"/>
</dbReference>
<organism evidence="3">
    <name type="scientific">marine metagenome</name>
    <dbReference type="NCBI Taxonomy" id="408172"/>
    <lineage>
        <taxon>unclassified sequences</taxon>
        <taxon>metagenomes</taxon>
        <taxon>ecological metagenomes</taxon>
    </lineage>
</organism>
<dbReference type="PROSITE" id="PS51462">
    <property type="entry name" value="NUDIX"/>
    <property type="match status" value="1"/>
</dbReference>
<reference evidence="3" key="1">
    <citation type="submission" date="2018-05" db="EMBL/GenBank/DDBJ databases">
        <authorList>
            <person name="Lanie J.A."/>
            <person name="Ng W.-L."/>
            <person name="Kazmierczak K.M."/>
            <person name="Andrzejewski T.M."/>
            <person name="Davidsen T.M."/>
            <person name="Wayne K.J."/>
            <person name="Tettelin H."/>
            <person name="Glass J.I."/>
            <person name="Rusch D."/>
            <person name="Podicherti R."/>
            <person name="Tsui H.-C.T."/>
            <person name="Winkler M.E."/>
        </authorList>
    </citation>
    <scope>NUCLEOTIDE SEQUENCE</scope>
</reference>
<dbReference type="SUPFAM" id="SSF55811">
    <property type="entry name" value="Nudix"/>
    <property type="match status" value="1"/>
</dbReference>
<dbReference type="PROSITE" id="PS00893">
    <property type="entry name" value="NUDIX_BOX"/>
    <property type="match status" value="1"/>
</dbReference>
<gene>
    <name evidence="3" type="ORF">METZ01_LOCUS63624</name>
</gene>
<dbReference type="InterPro" id="IPR020084">
    <property type="entry name" value="NUDIX_hydrolase_CS"/>
</dbReference>
<proteinExistence type="predicted"/>
<dbReference type="GO" id="GO:0016787">
    <property type="term" value="F:hydrolase activity"/>
    <property type="evidence" value="ECO:0007669"/>
    <property type="project" value="UniProtKB-KW"/>
</dbReference>
<keyword evidence="1" id="KW-0378">Hydrolase</keyword>
<feature type="domain" description="Nudix hydrolase" evidence="2">
    <location>
        <begin position="5"/>
        <end position="129"/>
    </location>
</feature>
<evidence type="ECO:0000259" key="2">
    <source>
        <dbReference type="PROSITE" id="PS51462"/>
    </source>
</evidence>
<dbReference type="EMBL" id="UINC01003973">
    <property type="protein sequence ID" value="SVA10770.1"/>
    <property type="molecule type" value="Genomic_DNA"/>
</dbReference>
<dbReference type="CDD" id="cd18873">
    <property type="entry name" value="NUDIX_NadM_like"/>
    <property type="match status" value="1"/>
</dbReference>
<dbReference type="Gene3D" id="3.90.79.10">
    <property type="entry name" value="Nucleoside Triphosphate Pyrophosphohydrolase"/>
    <property type="match status" value="1"/>
</dbReference>
<evidence type="ECO:0000313" key="3">
    <source>
        <dbReference type="EMBL" id="SVA10770.1"/>
    </source>
</evidence>
<dbReference type="PRINTS" id="PR00502">
    <property type="entry name" value="NUDIXFAMILY"/>
</dbReference>
<accession>A0A381T3H6</accession>